<proteinExistence type="predicted"/>
<sequence>MGKFAISACYYIISNADINDIFNHIDITGYCGPTKVSIASVGKGIDLYYLRFKETGEALNCMVMENISEHNLFICCDPLPRSTAVIMTTATTTTITTTTTATTTTTTAVTVTTTATTTTTTITTTILPPSPSCTTGYLGKNNGKEPTKACCSHINDCKDSCVKGVCGTGVATPITTTKPGSSAPTCTTGHEGKTGILNSSTTKTATKTATKTTSKKPATTCAVDYKGKRNGQDPTKSCCFHSDDCKDTCVNGTSGKHP</sequence>
<dbReference type="Proteomes" id="UP000613177">
    <property type="component" value="Unassembled WGS sequence"/>
</dbReference>
<feature type="compositionally biased region" description="Low complexity" evidence="1">
    <location>
        <begin position="199"/>
        <end position="210"/>
    </location>
</feature>
<name>A0A8H7SKA0_9FUNG</name>
<dbReference type="AlphaFoldDB" id="A0A8H7SKA0"/>
<evidence type="ECO:0000313" key="3">
    <source>
        <dbReference type="Proteomes" id="UP000613177"/>
    </source>
</evidence>
<keyword evidence="3" id="KW-1185">Reference proteome</keyword>
<protein>
    <submittedName>
        <fullName evidence="2">Uncharacterized protein</fullName>
    </submittedName>
</protein>
<reference evidence="2" key="1">
    <citation type="submission" date="2021-01" db="EMBL/GenBank/DDBJ databases">
        <title>Metabolic potential, ecology and presence of endohyphal bacteria is reflected in genomic diversity of Mucoromycotina.</title>
        <authorList>
            <person name="Muszewska A."/>
            <person name="Okrasinska A."/>
            <person name="Steczkiewicz K."/>
            <person name="Drgas O."/>
            <person name="Orlowska M."/>
            <person name="Perlinska-Lenart U."/>
            <person name="Aleksandrzak-Piekarczyk T."/>
            <person name="Szatraj K."/>
            <person name="Zielenkiewicz U."/>
            <person name="Pilsyk S."/>
            <person name="Malc E."/>
            <person name="Mieczkowski P."/>
            <person name="Kruszewska J.S."/>
            <person name="Biernat P."/>
            <person name="Pawlowska J."/>
        </authorList>
    </citation>
    <scope>NUCLEOTIDE SEQUENCE</scope>
    <source>
        <strain evidence="2">WA0000018081</strain>
    </source>
</reference>
<feature type="region of interest" description="Disordered" evidence="1">
    <location>
        <begin position="180"/>
        <end position="210"/>
    </location>
</feature>
<accession>A0A8H7SKA0</accession>
<evidence type="ECO:0000313" key="2">
    <source>
        <dbReference type="EMBL" id="KAG2229953.1"/>
    </source>
</evidence>
<dbReference type="EMBL" id="JAEPRE010000232">
    <property type="protein sequence ID" value="KAG2229953.1"/>
    <property type="molecule type" value="Genomic_DNA"/>
</dbReference>
<gene>
    <name evidence="2" type="ORF">INT48_003498</name>
</gene>
<organism evidence="2 3">
    <name type="scientific">Thamnidium elegans</name>
    <dbReference type="NCBI Taxonomy" id="101142"/>
    <lineage>
        <taxon>Eukaryota</taxon>
        <taxon>Fungi</taxon>
        <taxon>Fungi incertae sedis</taxon>
        <taxon>Mucoromycota</taxon>
        <taxon>Mucoromycotina</taxon>
        <taxon>Mucoromycetes</taxon>
        <taxon>Mucorales</taxon>
        <taxon>Mucorineae</taxon>
        <taxon>Mucoraceae</taxon>
        <taxon>Thamnidium</taxon>
    </lineage>
</organism>
<evidence type="ECO:0000256" key="1">
    <source>
        <dbReference type="SAM" id="MobiDB-lite"/>
    </source>
</evidence>
<comment type="caution">
    <text evidence="2">The sequence shown here is derived from an EMBL/GenBank/DDBJ whole genome shotgun (WGS) entry which is preliminary data.</text>
</comment>